<evidence type="ECO:0000256" key="4">
    <source>
        <dbReference type="ARBA" id="ARBA00023004"/>
    </source>
</evidence>
<feature type="signal peptide" evidence="8">
    <location>
        <begin position="1"/>
        <end position="19"/>
    </location>
</feature>
<evidence type="ECO:0000256" key="6">
    <source>
        <dbReference type="RuleBase" id="RU000461"/>
    </source>
</evidence>
<evidence type="ECO:0000256" key="7">
    <source>
        <dbReference type="SAM" id="MobiDB-lite"/>
    </source>
</evidence>
<name>W2RR54_CYPE1</name>
<keyword evidence="6" id="KW-0503">Monooxygenase</keyword>
<evidence type="ECO:0008006" key="11">
    <source>
        <dbReference type="Google" id="ProtNLM"/>
    </source>
</evidence>
<dbReference type="CDD" id="cd11065">
    <property type="entry name" value="CYP64-like"/>
    <property type="match status" value="1"/>
</dbReference>
<dbReference type="InterPro" id="IPR017972">
    <property type="entry name" value="Cyt_P450_CS"/>
</dbReference>
<comment type="cofactor">
    <cofactor evidence="5">
        <name>heme</name>
        <dbReference type="ChEBI" id="CHEBI:30413"/>
    </cofactor>
</comment>
<sequence length="537" mass="59828">MASFALLAVSVLLIVAVLGYRFSATSRSKSSLLPLPPGPKPKFLLGNAADFPPAGAKEWQHWIEHKRLYGPISSLSVMGQNIIILNDHQTTVDLLEKRSAIYSSRPKMVFAGDMCGWEHSMILQPYGDSSRAYRRATQPALGTMSALESFKPQYDTEIRRFLLRVLRNPEDLQAHIRTTAGAVILRSTYGYEIDPHSRDPLVDLINETMMQFSDVSQPGKWAVDLVPALQYLPDWFPGTGFKQYAKHCKETLLQAGSIPYAFVEKQLRTGEAPTSYLSRLITSADAKMSADEAYIARWTAFSLYAGGADTTVSSMSTFFLLMTLHPEIQHVAQKELDSVLGDARLPAFTDRPNLPCTEALIKEVFRFHPVAPIDFPHVNTQDDEYEGYSIPKDSLILANIWAMLHDPAVYASPDTFNPERFLGAHPEPDPKAICFGFGRRICPGRHVADLTLWLEIASSLFAFDIRKTRDANGIEITPDLDFTPGVISRPAPYTCDVRPRSARHAELIEAIETEQPWSSQGDAPEVESLIRESATKA</sequence>
<keyword evidence="8" id="KW-0732">Signal</keyword>
<dbReference type="InParanoid" id="W2RR54"/>
<keyword evidence="5 6" id="KW-0349">Heme</keyword>
<organism evidence="9 10">
    <name type="scientific">Cyphellophora europaea (strain CBS 101466)</name>
    <name type="common">Phialophora europaea</name>
    <dbReference type="NCBI Taxonomy" id="1220924"/>
    <lineage>
        <taxon>Eukaryota</taxon>
        <taxon>Fungi</taxon>
        <taxon>Dikarya</taxon>
        <taxon>Ascomycota</taxon>
        <taxon>Pezizomycotina</taxon>
        <taxon>Eurotiomycetes</taxon>
        <taxon>Chaetothyriomycetidae</taxon>
        <taxon>Chaetothyriales</taxon>
        <taxon>Cyphellophoraceae</taxon>
        <taxon>Cyphellophora</taxon>
    </lineage>
</organism>
<feature type="compositionally biased region" description="Basic and acidic residues" evidence="7">
    <location>
        <begin position="528"/>
        <end position="537"/>
    </location>
</feature>
<dbReference type="PRINTS" id="PR00463">
    <property type="entry name" value="EP450I"/>
</dbReference>
<dbReference type="Proteomes" id="UP000030752">
    <property type="component" value="Unassembled WGS sequence"/>
</dbReference>
<accession>W2RR54</accession>
<dbReference type="PANTHER" id="PTHR46300:SF12">
    <property type="entry name" value="P450, PUTATIVE (EUROFUNG)-RELATED"/>
    <property type="match status" value="1"/>
</dbReference>
<dbReference type="GO" id="GO:0016705">
    <property type="term" value="F:oxidoreductase activity, acting on paired donors, with incorporation or reduction of molecular oxygen"/>
    <property type="evidence" value="ECO:0007669"/>
    <property type="project" value="InterPro"/>
</dbReference>
<feature type="binding site" description="axial binding residue" evidence="5">
    <location>
        <position position="442"/>
    </location>
    <ligand>
        <name>heme</name>
        <dbReference type="ChEBI" id="CHEBI:30413"/>
    </ligand>
    <ligandPart>
        <name>Fe</name>
        <dbReference type="ChEBI" id="CHEBI:18248"/>
    </ligandPart>
</feature>
<keyword evidence="2 5" id="KW-0479">Metal-binding</keyword>
<keyword evidence="3 6" id="KW-0560">Oxidoreductase</keyword>
<dbReference type="GO" id="GO:0004497">
    <property type="term" value="F:monooxygenase activity"/>
    <property type="evidence" value="ECO:0007669"/>
    <property type="project" value="UniProtKB-KW"/>
</dbReference>
<dbReference type="eggNOG" id="KOG0156">
    <property type="taxonomic scope" value="Eukaryota"/>
</dbReference>
<evidence type="ECO:0000256" key="8">
    <source>
        <dbReference type="SAM" id="SignalP"/>
    </source>
</evidence>
<dbReference type="EMBL" id="KB822722">
    <property type="protein sequence ID" value="ETN38214.1"/>
    <property type="molecule type" value="Genomic_DNA"/>
</dbReference>
<dbReference type="AlphaFoldDB" id="W2RR54"/>
<dbReference type="GeneID" id="19973584"/>
<dbReference type="PANTHER" id="PTHR46300">
    <property type="entry name" value="P450, PUTATIVE (EUROFUNG)-RELATED-RELATED"/>
    <property type="match status" value="1"/>
</dbReference>
<comment type="similarity">
    <text evidence="1 6">Belongs to the cytochrome P450 family.</text>
</comment>
<dbReference type="Pfam" id="PF00067">
    <property type="entry name" value="p450"/>
    <property type="match status" value="1"/>
</dbReference>
<dbReference type="RefSeq" id="XP_008718803.1">
    <property type="nucleotide sequence ID" value="XM_008720581.1"/>
</dbReference>
<evidence type="ECO:0000256" key="3">
    <source>
        <dbReference type="ARBA" id="ARBA00023002"/>
    </source>
</evidence>
<dbReference type="InterPro" id="IPR050364">
    <property type="entry name" value="Cytochrome_P450_fung"/>
</dbReference>
<evidence type="ECO:0000256" key="1">
    <source>
        <dbReference type="ARBA" id="ARBA00010617"/>
    </source>
</evidence>
<dbReference type="InterPro" id="IPR002401">
    <property type="entry name" value="Cyt_P450_E_grp-I"/>
</dbReference>
<keyword evidence="4 5" id="KW-0408">Iron</keyword>
<evidence type="ECO:0000256" key="5">
    <source>
        <dbReference type="PIRSR" id="PIRSR602401-1"/>
    </source>
</evidence>
<feature type="region of interest" description="Disordered" evidence="7">
    <location>
        <begin position="513"/>
        <end position="537"/>
    </location>
</feature>
<dbReference type="VEuPathDB" id="FungiDB:HMPREF1541_06245"/>
<feature type="chain" id="PRO_5004823704" description="Cytochrome P450" evidence="8">
    <location>
        <begin position="20"/>
        <end position="537"/>
    </location>
</feature>
<dbReference type="PROSITE" id="PS00086">
    <property type="entry name" value="CYTOCHROME_P450"/>
    <property type="match status" value="1"/>
</dbReference>
<keyword evidence="10" id="KW-1185">Reference proteome</keyword>
<dbReference type="PRINTS" id="PR00385">
    <property type="entry name" value="P450"/>
</dbReference>
<dbReference type="InterPro" id="IPR001128">
    <property type="entry name" value="Cyt_P450"/>
</dbReference>
<evidence type="ECO:0000256" key="2">
    <source>
        <dbReference type="ARBA" id="ARBA00022723"/>
    </source>
</evidence>
<dbReference type="OrthoDB" id="2789670at2759"/>
<reference evidence="9 10" key="1">
    <citation type="submission" date="2013-03" db="EMBL/GenBank/DDBJ databases">
        <title>The Genome Sequence of Phialophora europaea CBS 101466.</title>
        <authorList>
            <consortium name="The Broad Institute Genomics Platform"/>
            <person name="Cuomo C."/>
            <person name="de Hoog S."/>
            <person name="Gorbushina A."/>
            <person name="Walker B."/>
            <person name="Young S.K."/>
            <person name="Zeng Q."/>
            <person name="Gargeya S."/>
            <person name="Fitzgerald M."/>
            <person name="Haas B."/>
            <person name="Abouelleil A."/>
            <person name="Allen A.W."/>
            <person name="Alvarado L."/>
            <person name="Arachchi H.M."/>
            <person name="Berlin A.M."/>
            <person name="Chapman S.B."/>
            <person name="Gainer-Dewar J."/>
            <person name="Goldberg J."/>
            <person name="Griggs A."/>
            <person name="Gujja S."/>
            <person name="Hansen M."/>
            <person name="Howarth C."/>
            <person name="Imamovic A."/>
            <person name="Ireland A."/>
            <person name="Larimer J."/>
            <person name="McCowan C."/>
            <person name="Murphy C."/>
            <person name="Pearson M."/>
            <person name="Poon T.W."/>
            <person name="Priest M."/>
            <person name="Roberts A."/>
            <person name="Saif S."/>
            <person name="Shea T."/>
            <person name="Sisk P."/>
            <person name="Sykes S."/>
            <person name="Wortman J."/>
            <person name="Nusbaum C."/>
            <person name="Birren B."/>
        </authorList>
    </citation>
    <scope>NUCLEOTIDE SEQUENCE [LARGE SCALE GENOMIC DNA]</scope>
    <source>
        <strain evidence="9 10">CBS 101466</strain>
    </source>
</reference>
<evidence type="ECO:0000313" key="10">
    <source>
        <dbReference type="Proteomes" id="UP000030752"/>
    </source>
</evidence>
<dbReference type="HOGENOM" id="CLU_001570_2_3_1"/>
<evidence type="ECO:0000313" key="9">
    <source>
        <dbReference type="EMBL" id="ETN38214.1"/>
    </source>
</evidence>
<protein>
    <recommendedName>
        <fullName evidence="11">Cytochrome P450</fullName>
    </recommendedName>
</protein>
<gene>
    <name evidence="9" type="ORF">HMPREF1541_06245</name>
</gene>
<dbReference type="SUPFAM" id="SSF48264">
    <property type="entry name" value="Cytochrome P450"/>
    <property type="match status" value="1"/>
</dbReference>
<dbReference type="GO" id="GO:0005506">
    <property type="term" value="F:iron ion binding"/>
    <property type="evidence" value="ECO:0007669"/>
    <property type="project" value="InterPro"/>
</dbReference>
<dbReference type="STRING" id="1220924.W2RR54"/>
<dbReference type="InterPro" id="IPR036396">
    <property type="entry name" value="Cyt_P450_sf"/>
</dbReference>
<proteinExistence type="inferred from homology"/>
<dbReference type="GO" id="GO:0020037">
    <property type="term" value="F:heme binding"/>
    <property type="evidence" value="ECO:0007669"/>
    <property type="project" value="InterPro"/>
</dbReference>
<dbReference type="Gene3D" id="1.10.630.10">
    <property type="entry name" value="Cytochrome P450"/>
    <property type="match status" value="1"/>
</dbReference>